<accession>A0A4R6QS01</accession>
<evidence type="ECO:0000313" key="3">
    <source>
        <dbReference type="Proteomes" id="UP000295361"/>
    </source>
</evidence>
<dbReference type="PANTHER" id="PTHR46825">
    <property type="entry name" value="D-ALANYL-D-ALANINE-CARBOXYPEPTIDASE/ENDOPEPTIDASE AMPH"/>
    <property type="match status" value="1"/>
</dbReference>
<dbReference type="AlphaFoldDB" id="A0A4R6QS01"/>
<dbReference type="Pfam" id="PF00144">
    <property type="entry name" value="Beta-lactamase"/>
    <property type="match status" value="1"/>
</dbReference>
<feature type="domain" description="Beta-lactamase-related" evidence="1">
    <location>
        <begin position="11"/>
        <end position="333"/>
    </location>
</feature>
<dbReference type="OrthoDB" id="9799367at2"/>
<keyword evidence="3" id="KW-1185">Reference proteome</keyword>
<dbReference type="Gene3D" id="3.40.710.10">
    <property type="entry name" value="DD-peptidase/beta-lactamase superfamily"/>
    <property type="match status" value="1"/>
</dbReference>
<gene>
    <name evidence="2" type="ORF">DES47_102771</name>
</gene>
<dbReference type="InParanoid" id="A0A4R6QS01"/>
<protein>
    <submittedName>
        <fullName evidence="2">CubicO group peptidase (Beta-lactamase class C family)</fullName>
    </submittedName>
</protein>
<dbReference type="Proteomes" id="UP000295361">
    <property type="component" value="Unassembled WGS sequence"/>
</dbReference>
<sequence length="551" mass="59433">MSESTSTAALDELFQPLNRSDAPGLVVGVARHGKLLYRRGFGLASIEHGRANTPTTRMRIGSTSKHFTCLAALLLAEDGKLNIDGGVRTYLPELPLLKGEPTLRQFMNHTSGYRCYLDVNSMASSMAVPPRGAALATLVGQTEVNFAPGEKMMYNNGGYHLLSLVIQKVSGQPFEQFLKERIFTPLGMVDTVSMPSDMAILPGVATLHVPQPPELGGGWRRGLFPSEEVRGEGAMVSTVDDMLVWLAHLRSPRKIVGSVASWEQMVTLTRLDNGVVSPYALGLMRHPYRGVEVIHHAGGVVGGTCQMLTVPSHGLDIIMMINGAPADPRELANKIVDRVLGDSVLGAVVKKPAAARFKAMLGSRYHAPGSGLVFGFAEAAEGRLGLSFLNSPPVPLREEGDTLRLGFEDVALGPLELKTAQLATEGEAPAALDFSEAGHGERFERLPATPPALAEVAAPLLGRYKARDLDADATLCFVGEQLQLQIRGPYGPNPIALEAFSAEVFGWKDLDPAQQNGGMGALSVERREGRVMGFRLNTSRTRHMWFERQAD</sequence>
<comment type="caution">
    <text evidence="2">The sequence shown here is derived from an EMBL/GenBank/DDBJ whole genome shotgun (WGS) entry which is preliminary data.</text>
</comment>
<dbReference type="PANTHER" id="PTHR46825:SF9">
    <property type="entry name" value="BETA-LACTAMASE-RELATED DOMAIN-CONTAINING PROTEIN"/>
    <property type="match status" value="1"/>
</dbReference>
<dbReference type="SUPFAM" id="SSF56601">
    <property type="entry name" value="beta-lactamase/transpeptidase-like"/>
    <property type="match status" value="1"/>
</dbReference>
<dbReference type="InterPro" id="IPR012338">
    <property type="entry name" value="Beta-lactam/transpept-like"/>
</dbReference>
<evidence type="ECO:0000259" key="1">
    <source>
        <dbReference type="Pfam" id="PF00144"/>
    </source>
</evidence>
<reference evidence="2 3" key="1">
    <citation type="submission" date="2019-03" db="EMBL/GenBank/DDBJ databases">
        <title>Genomic Encyclopedia of Type Strains, Phase IV (KMG-IV): sequencing the most valuable type-strain genomes for metagenomic binning, comparative biology and taxonomic classification.</title>
        <authorList>
            <person name="Goeker M."/>
        </authorList>
    </citation>
    <scope>NUCLEOTIDE SEQUENCE [LARGE SCALE GENOMIC DNA]</scope>
    <source>
        <strain evidence="2 3">DSM 16998</strain>
    </source>
</reference>
<dbReference type="InterPro" id="IPR001466">
    <property type="entry name" value="Beta-lactam-related"/>
</dbReference>
<evidence type="ECO:0000313" key="2">
    <source>
        <dbReference type="EMBL" id="TDP73025.1"/>
    </source>
</evidence>
<organism evidence="2 3">
    <name type="scientific">Roseateles toxinivorans</name>
    <dbReference type="NCBI Taxonomy" id="270368"/>
    <lineage>
        <taxon>Bacteria</taxon>
        <taxon>Pseudomonadati</taxon>
        <taxon>Pseudomonadota</taxon>
        <taxon>Betaproteobacteria</taxon>
        <taxon>Burkholderiales</taxon>
        <taxon>Sphaerotilaceae</taxon>
        <taxon>Roseateles</taxon>
    </lineage>
</organism>
<proteinExistence type="predicted"/>
<dbReference type="EMBL" id="SNXS01000002">
    <property type="protein sequence ID" value="TDP73025.1"/>
    <property type="molecule type" value="Genomic_DNA"/>
</dbReference>
<name>A0A4R6QS01_9BURK</name>
<dbReference type="RefSeq" id="WP_133700437.1">
    <property type="nucleotide sequence ID" value="NZ_SNXS01000002.1"/>
</dbReference>
<dbReference type="InterPro" id="IPR050491">
    <property type="entry name" value="AmpC-like"/>
</dbReference>